<protein>
    <recommendedName>
        <fullName evidence="4 6">dTDP-4-dehydrorhamnose reductase</fullName>
        <ecNumber evidence="3 6">1.1.1.133</ecNumber>
    </recommendedName>
</protein>
<comment type="pathway">
    <text evidence="1 6">Carbohydrate biosynthesis; dTDP-L-rhamnose biosynthesis.</text>
</comment>
<sequence>MKKIVITGSNGLLGQTLTNLLLEENEKYKVIGFSRGLNRSGRNDFEFVSIDITDKDLLFEELNKYKPDVIVNTAAMTNVDACEENKAACDVLNIETVKYLKEYSEINNTHLVHISTDFIFDGKDGPYKETDAPNPLSYYGLSKLKSENILTTSKIDFTILRTILVYGKVYDMTRNNIVLWVKKSLEEKKEITIVNDQFRMPTYVNDLALACRIAIDKKSIGVFNISSNKLLSIYEIAQQVAEVFELDKNLIKPISTKALNQKALRPPVTGFDLTKTNAELNFYPESFKEDLQRFKEKLA</sequence>
<comment type="caution">
    <text evidence="8">The sequence shown here is derived from an EMBL/GenBank/DDBJ whole genome shotgun (WGS) entry which is preliminary data.</text>
</comment>
<dbReference type="EC" id="1.1.1.133" evidence="3 6"/>
<evidence type="ECO:0000256" key="2">
    <source>
        <dbReference type="ARBA" id="ARBA00010944"/>
    </source>
</evidence>
<dbReference type="EMBL" id="JACGLS010000003">
    <property type="protein sequence ID" value="MBA6156395.1"/>
    <property type="molecule type" value="Genomic_DNA"/>
</dbReference>
<dbReference type="CDD" id="cd05254">
    <property type="entry name" value="dTDP_HR_like_SDR_e"/>
    <property type="match status" value="1"/>
</dbReference>
<dbReference type="RefSeq" id="WP_182124900.1">
    <property type="nucleotide sequence ID" value="NZ_JACGLS010000003.1"/>
</dbReference>
<proteinExistence type="inferred from homology"/>
<evidence type="ECO:0000313" key="9">
    <source>
        <dbReference type="Proteomes" id="UP000563906"/>
    </source>
</evidence>
<dbReference type="PANTHER" id="PTHR10491">
    <property type="entry name" value="DTDP-4-DEHYDRORHAMNOSE REDUCTASE"/>
    <property type="match status" value="1"/>
</dbReference>
<accession>A0A839AMS7</accession>
<dbReference type="Pfam" id="PF04321">
    <property type="entry name" value="RmlD_sub_bind"/>
    <property type="match status" value="1"/>
</dbReference>
<dbReference type="InterPro" id="IPR029903">
    <property type="entry name" value="RmlD-like-bd"/>
</dbReference>
<evidence type="ECO:0000256" key="4">
    <source>
        <dbReference type="ARBA" id="ARBA00017099"/>
    </source>
</evidence>
<dbReference type="Proteomes" id="UP000563906">
    <property type="component" value="Unassembled WGS sequence"/>
</dbReference>
<reference evidence="8 9" key="1">
    <citation type="submission" date="2020-07" db="EMBL/GenBank/DDBJ databases">
        <title>Bacterium isolated from marine sediment.</title>
        <authorList>
            <person name="Shang D."/>
            <person name="Du Z.-J."/>
        </authorList>
    </citation>
    <scope>NUCLEOTIDE SEQUENCE [LARGE SCALE GENOMIC DNA]</scope>
    <source>
        <strain evidence="8 9">S7007</strain>
    </source>
</reference>
<evidence type="ECO:0000256" key="6">
    <source>
        <dbReference type="RuleBase" id="RU364082"/>
    </source>
</evidence>
<gene>
    <name evidence="8" type="ORF">H3Z83_07695</name>
</gene>
<comment type="function">
    <text evidence="6">Catalyzes the reduction of dTDP-6-deoxy-L-lyxo-4-hexulose to yield dTDP-L-rhamnose.</text>
</comment>
<keyword evidence="6" id="KW-0560">Oxidoreductase</keyword>
<dbReference type="AlphaFoldDB" id="A0A839AMS7"/>
<name>A0A839AMS7_9FLAO</name>
<evidence type="ECO:0000256" key="5">
    <source>
        <dbReference type="ARBA" id="ARBA00048200"/>
    </source>
</evidence>
<organism evidence="8 9">
    <name type="scientific">Tenacibaculum pelagium</name>
    <dbReference type="NCBI Taxonomy" id="2759527"/>
    <lineage>
        <taxon>Bacteria</taxon>
        <taxon>Pseudomonadati</taxon>
        <taxon>Bacteroidota</taxon>
        <taxon>Flavobacteriia</taxon>
        <taxon>Flavobacteriales</taxon>
        <taxon>Flavobacteriaceae</taxon>
        <taxon>Tenacibaculum</taxon>
    </lineage>
</organism>
<evidence type="ECO:0000256" key="1">
    <source>
        <dbReference type="ARBA" id="ARBA00004781"/>
    </source>
</evidence>
<evidence type="ECO:0000256" key="3">
    <source>
        <dbReference type="ARBA" id="ARBA00012929"/>
    </source>
</evidence>
<dbReference type="GO" id="GO:0019305">
    <property type="term" value="P:dTDP-rhamnose biosynthetic process"/>
    <property type="evidence" value="ECO:0007669"/>
    <property type="project" value="UniProtKB-UniPathway"/>
</dbReference>
<dbReference type="Gene3D" id="3.40.50.720">
    <property type="entry name" value="NAD(P)-binding Rossmann-like Domain"/>
    <property type="match status" value="1"/>
</dbReference>
<dbReference type="SUPFAM" id="SSF51735">
    <property type="entry name" value="NAD(P)-binding Rossmann-fold domains"/>
    <property type="match status" value="1"/>
</dbReference>
<dbReference type="InterPro" id="IPR005913">
    <property type="entry name" value="dTDP_dehydrorham_reduct"/>
</dbReference>
<dbReference type="GO" id="GO:0005829">
    <property type="term" value="C:cytosol"/>
    <property type="evidence" value="ECO:0007669"/>
    <property type="project" value="TreeGrafter"/>
</dbReference>
<comment type="similarity">
    <text evidence="2 6">Belongs to the dTDP-4-dehydrorhamnose reductase family.</text>
</comment>
<evidence type="ECO:0000259" key="7">
    <source>
        <dbReference type="Pfam" id="PF04321"/>
    </source>
</evidence>
<keyword evidence="9" id="KW-1185">Reference proteome</keyword>
<dbReference type="GO" id="GO:0008831">
    <property type="term" value="F:dTDP-4-dehydrorhamnose reductase activity"/>
    <property type="evidence" value="ECO:0007669"/>
    <property type="project" value="UniProtKB-EC"/>
</dbReference>
<dbReference type="UniPathway" id="UPA00124"/>
<dbReference type="PANTHER" id="PTHR10491:SF4">
    <property type="entry name" value="METHIONINE ADENOSYLTRANSFERASE 2 SUBUNIT BETA"/>
    <property type="match status" value="1"/>
</dbReference>
<evidence type="ECO:0000313" key="8">
    <source>
        <dbReference type="EMBL" id="MBA6156395.1"/>
    </source>
</evidence>
<keyword evidence="6" id="KW-0521">NADP</keyword>
<comment type="catalytic activity">
    <reaction evidence="5">
        <text>dTDP-beta-L-rhamnose + NADP(+) = dTDP-4-dehydro-beta-L-rhamnose + NADPH + H(+)</text>
        <dbReference type="Rhea" id="RHEA:21796"/>
        <dbReference type="ChEBI" id="CHEBI:15378"/>
        <dbReference type="ChEBI" id="CHEBI:57510"/>
        <dbReference type="ChEBI" id="CHEBI:57783"/>
        <dbReference type="ChEBI" id="CHEBI:58349"/>
        <dbReference type="ChEBI" id="CHEBI:62830"/>
        <dbReference type="EC" id="1.1.1.133"/>
    </reaction>
</comment>
<feature type="domain" description="RmlD-like substrate binding" evidence="7">
    <location>
        <begin position="3"/>
        <end position="297"/>
    </location>
</feature>
<dbReference type="InterPro" id="IPR036291">
    <property type="entry name" value="NAD(P)-bd_dom_sf"/>
</dbReference>